<dbReference type="SUPFAM" id="SSF46565">
    <property type="entry name" value="Chaperone J-domain"/>
    <property type="match status" value="1"/>
</dbReference>
<dbReference type="InterPro" id="IPR008971">
    <property type="entry name" value="HSP40/DnaJ_pept-bd"/>
</dbReference>
<dbReference type="Pfam" id="PF01556">
    <property type="entry name" value="DnaJ_C"/>
    <property type="match status" value="1"/>
</dbReference>
<dbReference type="InterPro" id="IPR018253">
    <property type="entry name" value="DnaJ_domain_CS"/>
</dbReference>
<dbReference type="Gene3D" id="1.10.287.110">
    <property type="entry name" value="DnaJ domain"/>
    <property type="match status" value="1"/>
</dbReference>
<evidence type="ECO:0000313" key="5">
    <source>
        <dbReference type="Proteomes" id="UP001500187"/>
    </source>
</evidence>
<dbReference type="SMART" id="SM00271">
    <property type="entry name" value="DnaJ"/>
    <property type="match status" value="1"/>
</dbReference>
<feature type="domain" description="J" evidence="3">
    <location>
        <begin position="10"/>
        <end position="75"/>
    </location>
</feature>
<dbReference type="CDD" id="cd10747">
    <property type="entry name" value="DnaJ_C"/>
    <property type="match status" value="1"/>
</dbReference>
<evidence type="ECO:0000313" key="4">
    <source>
        <dbReference type="EMBL" id="GAA4800812.1"/>
    </source>
</evidence>
<dbReference type="PROSITE" id="PS00636">
    <property type="entry name" value="DNAJ_1"/>
    <property type="match status" value="1"/>
</dbReference>
<accession>A0ABP9BXN5</accession>
<dbReference type="Gene3D" id="2.60.260.20">
    <property type="entry name" value="Urease metallochaperone UreE, N-terminal domain"/>
    <property type="match status" value="2"/>
</dbReference>
<dbReference type="SUPFAM" id="SSF49493">
    <property type="entry name" value="HSP40/DnaJ peptide-binding domain"/>
    <property type="match status" value="2"/>
</dbReference>
<proteinExistence type="predicted"/>
<sequence>MASENWLNTDFYKVLGVSETASDADIKKAYRKLARKYHPDQNPGDAAAEKKFKEISEANDVLSDKKQREEYDQVRKYGAAGFGGGFPGGAGGFPGGGFPGGAGNFSYSTGGGSQGINIEDLLGGMFGGGMGGSSSRGGFSGGMGGGFPGGSGAFQQSAPKGEDATTSARISLKQAYEGAEVSVFRPGGSQTTARLPQGVKDGQKVRLRGKGHAGPGGAGDLLVTVRVDAHPIFEREGDNVLVHVPVTLEEAVNGTILEVPTLDGKSVRLRLPAGSPTGRKLRAKGRGFVTKKGTGDMLVIPEVQVPTDLTDEAQAALSRFLELAPQGNPREELFKKAGV</sequence>
<feature type="region of interest" description="Disordered" evidence="2">
    <location>
        <begin position="138"/>
        <end position="167"/>
    </location>
</feature>
<comment type="caution">
    <text evidence="4">The sequence shown here is derived from an EMBL/GenBank/DDBJ whole genome shotgun (WGS) entry which is preliminary data.</text>
</comment>
<dbReference type="CDD" id="cd06257">
    <property type="entry name" value="DnaJ"/>
    <property type="match status" value="1"/>
</dbReference>
<protein>
    <submittedName>
        <fullName evidence="4">DnaJ C-terminal domain-containing protein</fullName>
    </submittedName>
</protein>
<dbReference type="PROSITE" id="PS50076">
    <property type="entry name" value="DNAJ_2"/>
    <property type="match status" value="1"/>
</dbReference>
<dbReference type="InterPro" id="IPR002939">
    <property type="entry name" value="DnaJ_C"/>
</dbReference>
<keyword evidence="5" id="KW-1185">Reference proteome</keyword>
<dbReference type="Proteomes" id="UP001500187">
    <property type="component" value="Unassembled WGS sequence"/>
</dbReference>
<evidence type="ECO:0000259" key="3">
    <source>
        <dbReference type="PROSITE" id="PS50076"/>
    </source>
</evidence>
<gene>
    <name evidence="4" type="ORF">GCM10023352_21200</name>
</gene>
<feature type="compositionally biased region" description="Gly residues" evidence="2">
    <location>
        <begin position="138"/>
        <end position="152"/>
    </location>
</feature>
<evidence type="ECO:0000256" key="2">
    <source>
        <dbReference type="SAM" id="MobiDB-lite"/>
    </source>
</evidence>
<keyword evidence="1" id="KW-0143">Chaperone</keyword>
<dbReference type="EMBL" id="BAABKP010000007">
    <property type="protein sequence ID" value="GAA4800812.1"/>
    <property type="molecule type" value="Genomic_DNA"/>
</dbReference>
<dbReference type="PRINTS" id="PR00625">
    <property type="entry name" value="JDOMAIN"/>
</dbReference>
<dbReference type="PANTHER" id="PTHR43096:SF52">
    <property type="entry name" value="DNAJ HOMOLOG 1, MITOCHONDRIAL-RELATED"/>
    <property type="match status" value="1"/>
</dbReference>
<dbReference type="InterPro" id="IPR001623">
    <property type="entry name" value="DnaJ_domain"/>
</dbReference>
<name>A0ABP9BXN5_9MICC</name>
<dbReference type="Pfam" id="PF00226">
    <property type="entry name" value="DnaJ"/>
    <property type="match status" value="1"/>
</dbReference>
<dbReference type="RefSeq" id="WP_345447409.1">
    <property type="nucleotide sequence ID" value="NZ_BAABKP010000007.1"/>
</dbReference>
<evidence type="ECO:0000256" key="1">
    <source>
        <dbReference type="ARBA" id="ARBA00023186"/>
    </source>
</evidence>
<dbReference type="InterPro" id="IPR036869">
    <property type="entry name" value="J_dom_sf"/>
</dbReference>
<reference evidence="5" key="1">
    <citation type="journal article" date="2019" name="Int. J. Syst. Evol. Microbiol.">
        <title>The Global Catalogue of Microorganisms (GCM) 10K type strain sequencing project: providing services to taxonomists for standard genome sequencing and annotation.</title>
        <authorList>
            <consortium name="The Broad Institute Genomics Platform"/>
            <consortium name="The Broad Institute Genome Sequencing Center for Infectious Disease"/>
            <person name="Wu L."/>
            <person name="Ma J."/>
        </authorList>
    </citation>
    <scope>NUCLEOTIDE SEQUENCE [LARGE SCALE GENOMIC DNA]</scope>
    <source>
        <strain evidence="5">JCM 18541</strain>
    </source>
</reference>
<dbReference type="PANTHER" id="PTHR43096">
    <property type="entry name" value="DNAJ HOMOLOG 1, MITOCHONDRIAL-RELATED"/>
    <property type="match status" value="1"/>
</dbReference>
<feature type="compositionally biased region" description="Polar residues" evidence="2">
    <location>
        <begin position="153"/>
        <end position="167"/>
    </location>
</feature>
<organism evidence="4 5">
    <name type="scientific">Rothia endophytica</name>
    <dbReference type="NCBI Taxonomy" id="1324766"/>
    <lineage>
        <taxon>Bacteria</taxon>
        <taxon>Bacillati</taxon>
        <taxon>Actinomycetota</taxon>
        <taxon>Actinomycetes</taxon>
        <taxon>Micrococcales</taxon>
        <taxon>Micrococcaceae</taxon>
        <taxon>Rothia</taxon>
    </lineage>
</organism>